<feature type="non-terminal residue" evidence="1">
    <location>
        <position position="23"/>
    </location>
</feature>
<dbReference type="EMBL" id="UINC01028841">
    <property type="protein sequence ID" value="SVB10556.1"/>
    <property type="molecule type" value="Genomic_DNA"/>
</dbReference>
<sequence length="23" mass="2726">MPHWSKNTRIFLPTSLILVLIVF</sequence>
<protein>
    <submittedName>
        <fullName evidence="1">Uncharacterized protein</fullName>
    </submittedName>
</protein>
<evidence type="ECO:0000313" key="1">
    <source>
        <dbReference type="EMBL" id="SVB10556.1"/>
    </source>
</evidence>
<name>A0A382B9U5_9ZZZZ</name>
<reference evidence="1" key="1">
    <citation type="submission" date="2018-05" db="EMBL/GenBank/DDBJ databases">
        <authorList>
            <person name="Lanie J.A."/>
            <person name="Ng W.-L."/>
            <person name="Kazmierczak K.M."/>
            <person name="Andrzejewski T.M."/>
            <person name="Davidsen T.M."/>
            <person name="Wayne K.J."/>
            <person name="Tettelin H."/>
            <person name="Glass J.I."/>
            <person name="Rusch D."/>
            <person name="Podicherti R."/>
            <person name="Tsui H.-C.T."/>
            <person name="Winkler M.E."/>
        </authorList>
    </citation>
    <scope>NUCLEOTIDE SEQUENCE</scope>
</reference>
<organism evidence="1">
    <name type="scientific">marine metagenome</name>
    <dbReference type="NCBI Taxonomy" id="408172"/>
    <lineage>
        <taxon>unclassified sequences</taxon>
        <taxon>metagenomes</taxon>
        <taxon>ecological metagenomes</taxon>
    </lineage>
</organism>
<gene>
    <name evidence="1" type="ORF">METZ01_LOCUS163410</name>
</gene>
<accession>A0A382B9U5</accession>
<dbReference type="AlphaFoldDB" id="A0A382B9U5"/>
<proteinExistence type="predicted"/>